<dbReference type="KEGG" id="cbi:CLJ_B1374"/>
<dbReference type="RefSeq" id="WP_012047618.1">
    <property type="nucleotide sequence ID" value="NC_012658.1"/>
</dbReference>
<proteinExistence type="predicted"/>
<reference evidence="3 4" key="1">
    <citation type="journal article" date="2007" name="PLoS ONE">
        <title>Analysis of the neurotoxin complex genes in Clostridium botulinum A1-A4 and B1 strains: BoNT/A3, /Ba4 and /B1 clusters are located within plasmids.</title>
        <authorList>
            <person name="Smith T.J."/>
            <person name="Hill K.K."/>
            <person name="Foley B.T."/>
            <person name="Detter J.C."/>
            <person name="Munk A.C."/>
            <person name="Bruce D.C."/>
            <person name="Doggett N.A."/>
            <person name="Smith L.A."/>
            <person name="Marks J.D."/>
            <person name="Xie G."/>
            <person name="Brettin T.S."/>
        </authorList>
    </citation>
    <scope>NUCLEOTIDE SEQUENCE [LARGE SCALE GENOMIC DNA]</scope>
    <source>
        <strain evidence="3">657</strain>
        <strain evidence="4">657 / Type Ba4</strain>
    </source>
</reference>
<reference evidence="3" key="3">
    <citation type="submission" date="2009-08" db="EMBL/GenBank/DDBJ databases">
        <title>Genome sequence of Clostridium botulinum Ba4 strain 657.</title>
        <authorList>
            <person name="Shrivastava S."/>
            <person name="Brown J.L."/>
            <person name="Bruce D."/>
            <person name="Detter C."/>
            <person name="Munk C."/>
            <person name="Smith L.A."/>
            <person name="Smith T.J."/>
            <person name="Sutton G."/>
            <person name="Brettin T.S."/>
        </authorList>
    </citation>
    <scope>NUCLEOTIDE SEQUENCE</scope>
    <source>
        <strain evidence="3">657</strain>
        <strain evidence="4">657 / Type Ba4</strain>
    </source>
</reference>
<dbReference type="EMBL" id="CP001083">
    <property type="protein sequence ID" value="ACQ54422.1"/>
    <property type="molecule type" value="Genomic_DNA"/>
</dbReference>
<sequence length="103" mass="11803">MKFHMIHLKYEESKKAEFDGIRSYDVIGANGATYCKNVGSAEAEFICRSVNNAEERMEKAFAIANNAIYFNDRSDYLQALYETCKALNPNWEDGLIGNEYIEE</sequence>
<organism evidence="3 4">
    <name type="scientific">Clostridium botulinum (strain 657 / Type Ba4)</name>
    <dbReference type="NCBI Taxonomy" id="515621"/>
    <lineage>
        <taxon>Bacteria</taxon>
        <taxon>Bacillati</taxon>
        <taxon>Bacillota</taxon>
        <taxon>Clostridia</taxon>
        <taxon>Eubacteriales</taxon>
        <taxon>Clostridiaceae</taxon>
        <taxon>Clostridium</taxon>
    </lineage>
</organism>
<dbReference type="AlphaFoldDB" id="A0A3F2ZZK1"/>
<protein>
    <submittedName>
        <fullName evidence="3">Uncharacterized protein</fullName>
    </submittedName>
</protein>
<dbReference type="GeneID" id="5185960"/>
<dbReference type="EMBL" id="CP001083">
    <property type="protein sequence ID" value="ACQ52604.1"/>
    <property type="molecule type" value="Genomic_DNA"/>
</dbReference>
<dbReference type="Proteomes" id="UP000002333">
    <property type="component" value="Chromosome"/>
</dbReference>
<dbReference type="KEGG" id="cbi:CLJ_B1882"/>
<evidence type="ECO:0000313" key="1">
    <source>
        <dbReference type="EMBL" id="ACQ52604.1"/>
    </source>
</evidence>
<name>A0A3F2ZZK1_CLOB6</name>
<evidence type="ECO:0000313" key="3">
    <source>
        <dbReference type="EMBL" id="ACQ54422.1"/>
    </source>
</evidence>
<dbReference type="KEGG" id="cbi:CLJ_B1792"/>
<dbReference type="EMBL" id="CP001083">
    <property type="protein sequence ID" value="ACQ53473.1"/>
    <property type="molecule type" value="Genomic_DNA"/>
</dbReference>
<evidence type="ECO:0000313" key="4">
    <source>
        <dbReference type="Proteomes" id="UP000002333"/>
    </source>
</evidence>
<accession>A0A3F2ZZK1</accession>
<gene>
    <name evidence="1" type="ordered locus">CLJ_B1374</name>
    <name evidence="3" type="ordered locus">CLJ_B1792</name>
    <name evidence="2" type="ordered locus">CLJ_B1882</name>
</gene>
<reference evidence="4" key="2">
    <citation type="submission" date="2008-05" db="EMBL/GenBank/DDBJ databases">
        <title>Genome sequence of Clostridium botulinum Ba4 strain 657.</title>
        <authorList>
            <person name="Shrivastava S."/>
            <person name="Brown J.L."/>
            <person name="Bruce D."/>
            <person name="Detter C."/>
            <person name="Munk C."/>
            <person name="Smith L.A."/>
            <person name="Smith T.J."/>
            <person name="Sutton G."/>
            <person name="Brettin T.S."/>
        </authorList>
    </citation>
    <scope>NUCLEOTIDE SEQUENCE [LARGE SCALE GENOMIC DNA]</scope>
    <source>
        <strain evidence="1">657</strain>
        <strain evidence="4">657 / Type Ba4</strain>
    </source>
</reference>
<evidence type="ECO:0000313" key="2">
    <source>
        <dbReference type="EMBL" id="ACQ53473.1"/>
    </source>
</evidence>